<dbReference type="PANTHER" id="PTHR43479:SF11">
    <property type="entry name" value="ACREF_ENVCD OPERON REPRESSOR-RELATED"/>
    <property type="match status" value="1"/>
</dbReference>
<dbReference type="Gene3D" id="1.10.357.10">
    <property type="entry name" value="Tetracycline Repressor, domain 2"/>
    <property type="match status" value="1"/>
</dbReference>
<dbReference type="InterPro" id="IPR009057">
    <property type="entry name" value="Homeodomain-like_sf"/>
</dbReference>
<dbReference type="InterPro" id="IPR001647">
    <property type="entry name" value="HTH_TetR"/>
</dbReference>
<dbReference type="OrthoDB" id="9780824at2"/>
<dbReference type="InterPro" id="IPR036271">
    <property type="entry name" value="Tet_transcr_reg_TetR-rel_C_sf"/>
</dbReference>
<feature type="domain" description="HTH tetR-type" evidence="3">
    <location>
        <begin position="5"/>
        <end position="65"/>
    </location>
</feature>
<dbReference type="PROSITE" id="PS50977">
    <property type="entry name" value="HTH_TETR_2"/>
    <property type="match status" value="1"/>
</dbReference>
<dbReference type="eggNOG" id="COG1309">
    <property type="taxonomic scope" value="Bacteria"/>
</dbReference>
<dbReference type="KEGG" id="hor:Hore_05370"/>
<evidence type="ECO:0000256" key="2">
    <source>
        <dbReference type="PROSITE-ProRule" id="PRU00335"/>
    </source>
</evidence>
<dbReference type="Proteomes" id="UP000000719">
    <property type="component" value="Chromosome"/>
</dbReference>
<keyword evidence="5" id="KW-1185">Reference proteome</keyword>
<keyword evidence="1 2" id="KW-0238">DNA-binding</keyword>
<name>B8D268_HALOH</name>
<gene>
    <name evidence="4" type="ordered locus">Hore_05370</name>
</gene>
<accession>B8D268</accession>
<evidence type="ECO:0000259" key="3">
    <source>
        <dbReference type="PROSITE" id="PS50977"/>
    </source>
</evidence>
<dbReference type="EMBL" id="CP001098">
    <property type="protein sequence ID" value="ACL69295.1"/>
    <property type="molecule type" value="Genomic_DNA"/>
</dbReference>
<reference evidence="4 5" key="1">
    <citation type="journal article" date="2009" name="PLoS ONE">
        <title>Genome analysis of the anaerobic thermohalophilic bacterium Halothermothrix orenii.</title>
        <authorList>
            <person name="Mavromatis K."/>
            <person name="Ivanova N."/>
            <person name="Anderson I."/>
            <person name="Lykidis A."/>
            <person name="Hooper S.D."/>
            <person name="Sun H."/>
            <person name="Kunin V."/>
            <person name="Lapidus A."/>
            <person name="Hugenholtz P."/>
            <person name="Patel B."/>
            <person name="Kyrpides N.C."/>
        </authorList>
    </citation>
    <scope>NUCLEOTIDE SEQUENCE [LARGE SCALE GENOMIC DNA]</scope>
    <source>
        <strain evidence="5">H 168 / OCM 544 / DSM 9562</strain>
    </source>
</reference>
<evidence type="ECO:0000256" key="1">
    <source>
        <dbReference type="ARBA" id="ARBA00023125"/>
    </source>
</evidence>
<dbReference type="PRINTS" id="PR00455">
    <property type="entry name" value="HTHTETR"/>
</dbReference>
<dbReference type="InterPro" id="IPR050624">
    <property type="entry name" value="HTH-type_Tx_Regulator"/>
</dbReference>
<dbReference type="Pfam" id="PF00440">
    <property type="entry name" value="TetR_N"/>
    <property type="match status" value="1"/>
</dbReference>
<dbReference type="SUPFAM" id="SSF46689">
    <property type="entry name" value="Homeodomain-like"/>
    <property type="match status" value="1"/>
</dbReference>
<feature type="DNA-binding region" description="H-T-H motif" evidence="2">
    <location>
        <begin position="28"/>
        <end position="47"/>
    </location>
</feature>
<dbReference type="SUPFAM" id="SSF48498">
    <property type="entry name" value="Tetracyclin repressor-like, C-terminal domain"/>
    <property type="match status" value="1"/>
</dbReference>
<dbReference type="HOGENOM" id="CLU_069356_27_3_9"/>
<dbReference type="GO" id="GO:0003677">
    <property type="term" value="F:DNA binding"/>
    <property type="evidence" value="ECO:0007669"/>
    <property type="project" value="UniProtKB-UniRule"/>
</dbReference>
<evidence type="ECO:0000313" key="4">
    <source>
        <dbReference type="EMBL" id="ACL69295.1"/>
    </source>
</evidence>
<dbReference type="PANTHER" id="PTHR43479">
    <property type="entry name" value="ACREF/ENVCD OPERON REPRESSOR-RELATED"/>
    <property type="match status" value="1"/>
</dbReference>
<dbReference type="RefSeq" id="WP_012635483.1">
    <property type="nucleotide sequence ID" value="NC_011899.1"/>
</dbReference>
<organism evidence="4 5">
    <name type="scientific">Halothermothrix orenii (strain H 168 / OCM 544 / DSM 9562)</name>
    <dbReference type="NCBI Taxonomy" id="373903"/>
    <lineage>
        <taxon>Bacteria</taxon>
        <taxon>Bacillati</taxon>
        <taxon>Bacillota</taxon>
        <taxon>Clostridia</taxon>
        <taxon>Halanaerobiales</taxon>
        <taxon>Halothermotrichaceae</taxon>
        <taxon>Halothermothrix</taxon>
    </lineage>
</organism>
<dbReference type="AlphaFoldDB" id="B8D268"/>
<evidence type="ECO:0000313" key="5">
    <source>
        <dbReference type="Proteomes" id="UP000000719"/>
    </source>
</evidence>
<proteinExistence type="predicted"/>
<protein>
    <submittedName>
        <fullName evidence="4">Transcriptional regulator, TetR family</fullName>
    </submittedName>
</protein>
<sequence length="205" mass="24056">MSKSEETKKKILKSAIELVADKGYASTSTREIAKNAGVSEATIFKYYKNKDQLLKKIVSKTINDFFKYSLNKSLPEVFEANKNKSIDYLLQELLTERFQFFKENSKAIQVIFQETMVNKEVREFFKNKVWTKMDELETSIIIKGKKQGLIRNIDNYFIKKALFGMIFYTVFFEEVLELDNKNKYNSEEQARAILDIIFKGIKNDK</sequence>
<dbReference type="STRING" id="373903.Hore_05370"/>